<dbReference type="Pfam" id="PF00160">
    <property type="entry name" value="Pro_isomerase"/>
    <property type="match status" value="1"/>
</dbReference>
<dbReference type="InterPro" id="IPR001680">
    <property type="entry name" value="WD40_rpt"/>
</dbReference>
<dbReference type="InterPro" id="IPR032675">
    <property type="entry name" value="LRR_dom_sf"/>
</dbReference>
<reference evidence="8" key="1">
    <citation type="submission" date="2020-05" db="EMBL/GenBank/DDBJ databases">
        <title>Evolutionary and genomic comparisons of hybrid uninucleate and nonhybrid Rhizoctonia fungi.</title>
        <authorList>
            <person name="Li C."/>
            <person name="Chen X."/>
        </authorList>
    </citation>
    <scope>NUCLEOTIDE SEQUENCE</scope>
    <source>
        <strain evidence="8">AG-1 IA</strain>
    </source>
</reference>
<organism evidence="8 9">
    <name type="scientific">Rhizoctonia solani</name>
    <dbReference type="NCBI Taxonomy" id="456999"/>
    <lineage>
        <taxon>Eukaryota</taxon>
        <taxon>Fungi</taxon>
        <taxon>Dikarya</taxon>
        <taxon>Basidiomycota</taxon>
        <taxon>Agaricomycotina</taxon>
        <taxon>Agaricomycetes</taxon>
        <taxon>Cantharellales</taxon>
        <taxon>Ceratobasidiaceae</taxon>
        <taxon>Rhizoctonia</taxon>
    </lineage>
</organism>
<dbReference type="InterPro" id="IPR002130">
    <property type="entry name" value="Cyclophilin-type_PPIase_dom"/>
</dbReference>
<evidence type="ECO:0000256" key="5">
    <source>
        <dbReference type="SAM" id="MobiDB-lite"/>
    </source>
</evidence>
<dbReference type="GO" id="GO:0004000">
    <property type="term" value="F:adenosine deaminase activity"/>
    <property type="evidence" value="ECO:0007669"/>
    <property type="project" value="InterPro"/>
</dbReference>
<dbReference type="SUPFAM" id="SSF52047">
    <property type="entry name" value="RNI-like"/>
    <property type="match status" value="1"/>
</dbReference>
<feature type="compositionally biased region" description="Acidic residues" evidence="5">
    <location>
        <begin position="18"/>
        <end position="39"/>
    </location>
</feature>
<dbReference type="EMBL" id="CP059662">
    <property type="protein sequence ID" value="QRW20214.1"/>
    <property type="molecule type" value="Genomic_DNA"/>
</dbReference>
<dbReference type="PANTHER" id="PTHR45625:SF4">
    <property type="entry name" value="PEPTIDYLPROLYL ISOMERASE DOMAIN AND WD REPEAT-CONTAINING PROTEIN 1"/>
    <property type="match status" value="1"/>
</dbReference>
<name>A0A8H8SW61_9AGAM</name>
<dbReference type="InterPro" id="IPR036322">
    <property type="entry name" value="WD40_repeat_dom_sf"/>
</dbReference>
<dbReference type="Gene3D" id="3.80.10.10">
    <property type="entry name" value="Ribonuclease Inhibitor"/>
    <property type="match status" value="1"/>
</dbReference>
<dbReference type="PANTHER" id="PTHR45625">
    <property type="entry name" value="PEPTIDYL-PROLYL CIS-TRANS ISOMERASE-RELATED"/>
    <property type="match status" value="1"/>
</dbReference>
<feature type="domain" description="PPIase cyclophilin-type" evidence="6">
    <location>
        <begin position="459"/>
        <end position="534"/>
    </location>
</feature>
<dbReference type="GO" id="GO:0006457">
    <property type="term" value="P:protein folding"/>
    <property type="evidence" value="ECO:0007669"/>
    <property type="project" value="InterPro"/>
</dbReference>
<evidence type="ECO:0000256" key="1">
    <source>
        <dbReference type="ARBA" id="ARBA00000971"/>
    </source>
</evidence>
<proteinExistence type="predicted"/>
<accession>A0A8H8SW61</accession>
<dbReference type="InterPro" id="IPR020892">
    <property type="entry name" value="Cyclophilin-type_PPIase_CS"/>
</dbReference>
<dbReference type="GO" id="GO:0006396">
    <property type="term" value="P:RNA processing"/>
    <property type="evidence" value="ECO:0007669"/>
    <property type="project" value="InterPro"/>
</dbReference>
<evidence type="ECO:0000313" key="9">
    <source>
        <dbReference type="Proteomes" id="UP000650533"/>
    </source>
</evidence>
<evidence type="ECO:0000256" key="2">
    <source>
        <dbReference type="ARBA" id="ARBA00013194"/>
    </source>
</evidence>
<evidence type="ECO:0000259" key="7">
    <source>
        <dbReference type="PROSITE" id="PS50141"/>
    </source>
</evidence>
<dbReference type="InterPro" id="IPR002466">
    <property type="entry name" value="A_deamin"/>
</dbReference>
<dbReference type="GeneID" id="67031468"/>
<dbReference type="Gene3D" id="2.40.100.10">
    <property type="entry name" value="Cyclophilin-like"/>
    <property type="match status" value="1"/>
</dbReference>
<dbReference type="SUPFAM" id="SSF50978">
    <property type="entry name" value="WD40 repeat-like"/>
    <property type="match status" value="1"/>
</dbReference>
<dbReference type="GO" id="GO:0003755">
    <property type="term" value="F:peptidyl-prolyl cis-trans isomerase activity"/>
    <property type="evidence" value="ECO:0007669"/>
    <property type="project" value="UniProtKB-KW"/>
</dbReference>
<evidence type="ECO:0000313" key="8">
    <source>
        <dbReference type="EMBL" id="QRW20214.1"/>
    </source>
</evidence>
<evidence type="ECO:0000256" key="3">
    <source>
        <dbReference type="ARBA" id="ARBA00023110"/>
    </source>
</evidence>
<dbReference type="SUPFAM" id="SSF50891">
    <property type="entry name" value="Cyclophilin-like"/>
    <property type="match status" value="1"/>
</dbReference>
<keyword evidence="4 8" id="KW-0413">Isomerase</keyword>
<dbReference type="GO" id="GO:0003723">
    <property type="term" value="F:RNA binding"/>
    <property type="evidence" value="ECO:0007669"/>
    <property type="project" value="InterPro"/>
</dbReference>
<dbReference type="Proteomes" id="UP000650533">
    <property type="component" value="Chromosome 5"/>
</dbReference>
<evidence type="ECO:0000256" key="4">
    <source>
        <dbReference type="ARBA" id="ARBA00023235"/>
    </source>
</evidence>
<feature type="region of interest" description="Disordered" evidence="5">
    <location>
        <begin position="1"/>
        <end position="58"/>
    </location>
</feature>
<dbReference type="InterPro" id="IPR015943">
    <property type="entry name" value="WD40/YVTN_repeat-like_dom_sf"/>
</dbReference>
<dbReference type="AlphaFoldDB" id="A0A8H8SW61"/>
<comment type="catalytic activity">
    <reaction evidence="1">
        <text>[protein]-peptidylproline (omega=180) = [protein]-peptidylproline (omega=0)</text>
        <dbReference type="Rhea" id="RHEA:16237"/>
        <dbReference type="Rhea" id="RHEA-COMP:10747"/>
        <dbReference type="Rhea" id="RHEA-COMP:10748"/>
        <dbReference type="ChEBI" id="CHEBI:83833"/>
        <dbReference type="ChEBI" id="CHEBI:83834"/>
        <dbReference type="EC" id="5.2.1.8"/>
    </reaction>
</comment>
<dbReference type="InterPro" id="IPR029000">
    <property type="entry name" value="Cyclophilin-like_dom_sf"/>
</dbReference>
<dbReference type="RefSeq" id="XP_043180451.1">
    <property type="nucleotide sequence ID" value="XM_043329005.1"/>
</dbReference>
<keyword evidence="3" id="KW-0697">Rotamase</keyword>
<sequence>MADDAQETRKRPRVSDEAPADDVAEATPDVEDDDDDDDIGPMPVPEGAPTSGAAKKKRKVLPHERLFLDHLPSADRYSKSFMHRDVLNYVIITKTGFLITTSIDGHLKFWKKQEQGIEFVKHFRAHLAPIVASTASTDGTVSQALRRWERQNMINMIKLDYTPKTACWVHRRGQAQALLAISDEKSSTIRIYDGRGDGTPLQTISSLHRAPVHLMTYTDHFDTVVSADESGFVEYWQPREPYEPPKDVPGMWEFKSSTDLYEFKKTKSIPTSLTFSPNSSHFVTLSSSTDRQVRIFNTLTGKMTRRYDESLTAIQEMQQAGTASHKLDDMEFGRRLAVEREIEKDPKVLSTISAVWDESGTMVLYPTLVGIKVVNTVTNRVVRLLGKDETGRWLNLALYQGAPAKKGITTMAMAASANPILANKKDNKVSGDRDVFNEKPTREEQTIASAQPVKAAQSLGTTAVIHTTMGDIHCRLFPEHAPKAVENFVGHAKSGYFEGVIFHRVIKKFMIQTGDPLGDGTGGTSIWGREFEDDFRPLSNMIALILDNRLQREVPVMQPLEERILHVGLLLLKKLKRIDWTLPFYPMDMRFFDYLSFRCPDIEYVSFEISDHSLYRRISDQDLTSLFTFSELKHIQVKDSRLRKKVISSSHRPKLTLSSSHIAFDPETNGHISPALVNMIMRSPNLEYLELDLKEDPDDPQFLSAGWLVEAISPVLKHTFEHLKVFRLGGTANIDSELLLRPEEESLIRGFILRHPGLHTLQLPWDWDMNSLIREPIHETWMTLQGALPNLRCFEGPIYLVIIFLKLKLAQQLERLVVVDSSEDEESDLAKFIENFPRLPNLRVLELQSTYMLDTTSFSEIMKATPNITELTVNWVDGDPEATIQTLAGLKYLKSLAVGFNVMPHLVNRPYQAVPVQQELREVLQLAHECTSLEVVRILPEEGSKFDHDTRFYIRERPMDDHQHQSLDHA</sequence>
<dbReference type="FunFam" id="2.130.10.10:FF:000450">
    <property type="entry name" value="Peptidylprolyl isomerase domain and WD-repeat protein 1"/>
    <property type="match status" value="1"/>
</dbReference>
<dbReference type="Gene3D" id="2.130.10.10">
    <property type="entry name" value="YVTN repeat-like/Quinoprotein amine dehydrogenase"/>
    <property type="match status" value="1"/>
</dbReference>
<feature type="domain" description="A to I editase" evidence="7">
    <location>
        <begin position="784"/>
        <end position="891"/>
    </location>
</feature>
<protein>
    <recommendedName>
        <fullName evidence="2">peptidylprolyl isomerase</fullName>
        <ecNumber evidence="2">5.2.1.8</ecNumber>
    </recommendedName>
</protein>
<dbReference type="PROSITE" id="PS50141">
    <property type="entry name" value="A_DEAMIN_EDITASE"/>
    <property type="match status" value="1"/>
</dbReference>
<feature type="compositionally biased region" description="Basic and acidic residues" evidence="5">
    <location>
        <begin position="1"/>
        <end position="16"/>
    </location>
</feature>
<dbReference type="EC" id="5.2.1.8" evidence="2"/>
<dbReference type="PROSITE" id="PS50072">
    <property type="entry name" value="CSA_PPIASE_2"/>
    <property type="match status" value="1"/>
</dbReference>
<evidence type="ECO:0000259" key="6">
    <source>
        <dbReference type="PROSITE" id="PS50072"/>
    </source>
</evidence>
<dbReference type="SMART" id="SM00320">
    <property type="entry name" value="WD40"/>
    <property type="match status" value="3"/>
</dbReference>
<dbReference type="InterPro" id="IPR044666">
    <property type="entry name" value="Cyclophilin_A-like"/>
</dbReference>
<dbReference type="KEGG" id="rsx:RhiXN_09189"/>
<dbReference type="PROSITE" id="PS00170">
    <property type="entry name" value="CSA_PPIASE_1"/>
    <property type="match status" value="1"/>
</dbReference>
<gene>
    <name evidence="8" type="ORF">RhiXN_09189</name>
</gene>